<dbReference type="Proteomes" id="UP000243015">
    <property type="component" value="Unassembled WGS sequence"/>
</dbReference>
<evidence type="ECO:0000313" key="3">
    <source>
        <dbReference type="EMBL" id="OAL63882.1"/>
    </source>
</evidence>
<dbReference type="GO" id="GO:1990498">
    <property type="term" value="C:mitotic spindle microtubule"/>
    <property type="evidence" value="ECO:0007669"/>
    <property type="project" value="TreeGrafter"/>
</dbReference>
<sequence length="625" mass="70390">MRVSTASSGAEKWPQAPPIAVFIRNLKLLRLDLRPDWPGIVPSTLSDNQNNLRRRVQAVEWTLFYLFQLWDPELTRNKLQPFFPPLEPLQSSNLRAALFRSLSELTKNGTLGRERILRKAMLEECTGEKFDEILAEFSTIVLRKVVASSREYRTGAPPLSLPVSKRGPPSDTQNLLPMIIAYRASLHSMIDQKNELNSTCRDLKQFLHLKSNELANSRRMPKPLASELRYQQQIQDSINRSWHGDINWANTILNGDPQAVSEPLLEMDFSQVWSGMKKVEVKNDIGSPNHPDLLADLEDRLSKQKSRLQKWRKFKDSLELDSLRTRLQRSEHSKEPEVMPREQDSTIDPLAEHDEMQKTPTRSANIGINSMVPSEQEISYNTPDASPNPKTMTDTKPVQRKASVSHEASEATNLIKPGNSANISTEDLLAMQLGALSLEKDNNPELPETNPKIDDHPIIGDKSGIQDDGAQPQHDEDPASRAATLLERTRQSMLFVSAATPRPWKPIPENCRQSQLLLPGDPFETPEKRAENKEKPNAEATDEDPYSDYIDYDSVFKSRPKVAASPIPFESAQSKTPGEENQEEGCSLSELGLDSSPLGKVKTRPRAQTAIRHPISPEDNAETTY</sequence>
<accession>A0A178EUV7</accession>
<feature type="region of interest" description="Disordered" evidence="1">
    <location>
        <begin position="325"/>
        <end position="347"/>
    </location>
</feature>
<proteinExistence type="predicted"/>
<gene>
    <name evidence="3" type="ORF">A7C99_4533</name>
</gene>
<evidence type="ECO:0000313" key="4">
    <source>
        <dbReference type="Proteomes" id="UP000243015"/>
    </source>
</evidence>
<dbReference type="PANTHER" id="PTHR16151">
    <property type="entry name" value="HAUS AUGMIN-LIKE COMPLEX SUBUNIT 6"/>
    <property type="match status" value="1"/>
</dbReference>
<evidence type="ECO:0000256" key="1">
    <source>
        <dbReference type="SAM" id="MobiDB-lite"/>
    </source>
</evidence>
<organism evidence="3 4">
    <name type="scientific">Trichophyton rubrum</name>
    <name type="common">Athlete's foot fungus</name>
    <name type="synonym">Epidermophyton rubrum</name>
    <dbReference type="NCBI Taxonomy" id="5551"/>
    <lineage>
        <taxon>Eukaryota</taxon>
        <taxon>Fungi</taxon>
        <taxon>Dikarya</taxon>
        <taxon>Ascomycota</taxon>
        <taxon>Pezizomycotina</taxon>
        <taxon>Eurotiomycetes</taxon>
        <taxon>Eurotiomycetidae</taxon>
        <taxon>Onygenales</taxon>
        <taxon>Arthrodermataceae</taxon>
        <taxon>Trichophyton</taxon>
    </lineage>
</organism>
<dbReference type="GO" id="GO:0008017">
    <property type="term" value="F:microtubule binding"/>
    <property type="evidence" value="ECO:0007669"/>
    <property type="project" value="TreeGrafter"/>
</dbReference>
<dbReference type="Pfam" id="PF14661">
    <property type="entry name" value="HAUS6_N"/>
    <property type="match status" value="1"/>
</dbReference>
<dbReference type="OrthoDB" id="5575722at2759"/>
<comment type="caution">
    <text evidence="3">The sequence shown here is derived from an EMBL/GenBank/DDBJ whole genome shotgun (WGS) entry which is preliminary data.</text>
</comment>
<feature type="region of interest" description="Disordered" evidence="1">
    <location>
        <begin position="378"/>
        <end position="419"/>
    </location>
</feature>
<dbReference type="InterPro" id="IPR026797">
    <property type="entry name" value="HAUS_6"/>
</dbReference>
<dbReference type="InterPro" id="IPR028163">
    <property type="entry name" value="HAUS_6_N"/>
</dbReference>
<dbReference type="EMBL" id="LHPM01000017">
    <property type="protein sequence ID" value="OAL63882.1"/>
    <property type="molecule type" value="Genomic_DNA"/>
</dbReference>
<feature type="domain" description="HAUS augmin-like complex subunit 6 N-terminal" evidence="2">
    <location>
        <begin position="22"/>
        <end position="220"/>
    </location>
</feature>
<feature type="region of interest" description="Disordered" evidence="1">
    <location>
        <begin position="564"/>
        <end position="625"/>
    </location>
</feature>
<feature type="compositionally biased region" description="Polar residues" evidence="1">
    <location>
        <begin position="378"/>
        <end position="396"/>
    </location>
</feature>
<feature type="region of interest" description="Disordered" evidence="1">
    <location>
        <begin position="439"/>
        <end position="480"/>
    </location>
</feature>
<protein>
    <recommendedName>
        <fullName evidence="2">HAUS augmin-like complex subunit 6 N-terminal domain-containing protein</fullName>
    </recommendedName>
</protein>
<dbReference type="GO" id="GO:0070652">
    <property type="term" value="C:HAUS complex"/>
    <property type="evidence" value="ECO:0007669"/>
    <property type="project" value="InterPro"/>
</dbReference>
<dbReference type="VEuPathDB" id="FungiDB:TERG_05903"/>
<name>A0A178EUV7_TRIRU</name>
<dbReference type="PANTHER" id="PTHR16151:SF2">
    <property type="entry name" value="HAUS AUGMIN-LIKE COMPLEX SUBUNIT 6"/>
    <property type="match status" value="1"/>
</dbReference>
<feature type="compositionally biased region" description="Basic and acidic residues" evidence="1">
    <location>
        <begin position="525"/>
        <end position="537"/>
    </location>
</feature>
<reference evidence="3 4" key="1">
    <citation type="submission" date="2016-05" db="EMBL/GenBank/DDBJ databases">
        <title>Genome sequencing of Trichophyton rubrum CMCC(F)T1i isolated from hair.</title>
        <authorList>
            <person name="Zhan P."/>
            <person name="Tao Y."/>
            <person name="Liu W."/>
        </authorList>
    </citation>
    <scope>NUCLEOTIDE SEQUENCE [LARGE SCALE GENOMIC DNA]</scope>
    <source>
        <strain evidence="4">CMCC(F)T1i</strain>
    </source>
</reference>
<feature type="region of interest" description="Disordered" evidence="1">
    <location>
        <begin position="497"/>
        <end position="552"/>
    </location>
</feature>
<evidence type="ECO:0000259" key="2">
    <source>
        <dbReference type="Pfam" id="PF14661"/>
    </source>
</evidence>
<dbReference type="GO" id="GO:0051225">
    <property type="term" value="P:spindle assembly"/>
    <property type="evidence" value="ECO:0007669"/>
    <property type="project" value="InterPro"/>
</dbReference>
<dbReference type="AlphaFoldDB" id="A0A178EUV7"/>